<proteinExistence type="predicted"/>
<dbReference type="Proteomes" id="UP000663869">
    <property type="component" value="Unassembled WGS sequence"/>
</dbReference>
<dbReference type="EMBL" id="CAJOBO010000771">
    <property type="protein sequence ID" value="CAF4286874.1"/>
    <property type="molecule type" value="Genomic_DNA"/>
</dbReference>
<dbReference type="Gene3D" id="3.40.50.1820">
    <property type="entry name" value="alpha/beta hydrolase"/>
    <property type="match status" value="1"/>
</dbReference>
<protein>
    <recommendedName>
        <fullName evidence="1">Serine aminopeptidase S33 domain-containing protein</fullName>
    </recommendedName>
</protein>
<dbReference type="PANTHER" id="PTHR11614">
    <property type="entry name" value="PHOSPHOLIPASE-RELATED"/>
    <property type="match status" value="1"/>
</dbReference>
<dbReference type="Proteomes" id="UP000663872">
    <property type="component" value="Unassembled WGS sequence"/>
</dbReference>
<dbReference type="SUPFAM" id="SSF53474">
    <property type="entry name" value="alpha/beta-Hydrolases"/>
    <property type="match status" value="1"/>
</dbReference>
<evidence type="ECO:0000313" key="9">
    <source>
        <dbReference type="EMBL" id="CAF4837796.1"/>
    </source>
</evidence>
<dbReference type="EMBL" id="CAJNYT010001934">
    <property type="protein sequence ID" value="CAF3437302.1"/>
    <property type="molecule type" value="Genomic_DNA"/>
</dbReference>
<dbReference type="EMBL" id="CAJNYU010000010">
    <property type="protein sequence ID" value="CAF3311783.1"/>
    <property type="molecule type" value="Genomic_DNA"/>
</dbReference>
<dbReference type="Proteomes" id="UP000663833">
    <property type="component" value="Unassembled WGS sequence"/>
</dbReference>
<evidence type="ECO:0000313" key="3">
    <source>
        <dbReference type="EMBL" id="CAF3401908.1"/>
    </source>
</evidence>
<evidence type="ECO:0000313" key="4">
    <source>
        <dbReference type="EMBL" id="CAF3437302.1"/>
    </source>
</evidence>
<dbReference type="EMBL" id="CAJNYD010004826">
    <property type="protein sequence ID" value="CAF3640792.1"/>
    <property type="molecule type" value="Genomic_DNA"/>
</dbReference>
<dbReference type="Pfam" id="PF12146">
    <property type="entry name" value="Hydrolase_4"/>
    <property type="match status" value="1"/>
</dbReference>
<dbReference type="Proteomes" id="UP000663873">
    <property type="component" value="Unassembled WGS sequence"/>
</dbReference>
<evidence type="ECO:0000313" key="10">
    <source>
        <dbReference type="Proteomes" id="UP000663869"/>
    </source>
</evidence>
<dbReference type="Proteomes" id="UP000663851">
    <property type="component" value="Unassembled WGS sequence"/>
</dbReference>
<dbReference type="Proteomes" id="UP000663825">
    <property type="component" value="Unassembled WGS sequence"/>
</dbReference>
<sequence>MDTSTESTPIPEYETTVFTLTPDNFGPNRATLLHARTMKKNDLYKAVLYIHGYNDYYFQHHMCARFLDFGYDFFAIDLRKCGRSLILPEQNSYKHYCTDMHVYDEEISLAIEHMNKQAEAYANKKFALLGHSTGGLTASLYALSGPKRDDIDALILNSPNLVELDKTRFQSVLVNLLIATNGSRDIVAGWNGRSLHISHKGEWDFDTTMKPIDTVRVHGSFFTACRRAQLELAQHGSSIKCPILFMSSDRSLKCDTAWRDEYAEVDLVLNVENIRRAAAMLGQHVTICSIEKATHDIFLSKPPVREKAFKCMFRWLASLESEWLEDT</sequence>
<organism evidence="2 10">
    <name type="scientific">Rotaria socialis</name>
    <dbReference type="NCBI Taxonomy" id="392032"/>
    <lineage>
        <taxon>Eukaryota</taxon>
        <taxon>Metazoa</taxon>
        <taxon>Spiralia</taxon>
        <taxon>Gnathifera</taxon>
        <taxon>Rotifera</taxon>
        <taxon>Eurotatoria</taxon>
        <taxon>Bdelloidea</taxon>
        <taxon>Philodinida</taxon>
        <taxon>Philodinidae</taxon>
        <taxon>Rotaria</taxon>
    </lineage>
</organism>
<reference evidence="2" key="1">
    <citation type="submission" date="2021-02" db="EMBL/GenBank/DDBJ databases">
        <authorList>
            <person name="Nowell W R."/>
        </authorList>
    </citation>
    <scope>NUCLEOTIDE SEQUENCE</scope>
</reference>
<dbReference type="EMBL" id="CAJOBP010001849">
    <property type="protein sequence ID" value="CAF4316465.1"/>
    <property type="molecule type" value="Genomic_DNA"/>
</dbReference>
<evidence type="ECO:0000313" key="5">
    <source>
        <dbReference type="EMBL" id="CAF3640792.1"/>
    </source>
</evidence>
<evidence type="ECO:0000313" key="11">
    <source>
        <dbReference type="Proteomes" id="UP000663873"/>
    </source>
</evidence>
<evidence type="ECO:0000313" key="7">
    <source>
        <dbReference type="EMBL" id="CAF4316465.1"/>
    </source>
</evidence>
<dbReference type="EMBL" id="CAJNXB010005006">
    <property type="protein sequence ID" value="CAF3401908.1"/>
    <property type="molecule type" value="Genomic_DNA"/>
</dbReference>
<gene>
    <name evidence="2" type="ORF">FME351_LOCUS468</name>
    <name evidence="4" type="ORF">GRG538_LOCUS13177</name>
    <name evidence="6" type="ORF">HFQ381_LOCUS12649</name>
    <name evidence="5" type="ORF">LUA448_LOCUS32438</name>
    <name evidence="9" type="ORF">QYT958_LOCUS26183</name>
    <name evidence="3" type="ORF">TIS948_LOCUS27786</name>
    <name evidence="8" type="ORF">TSG867_LOCUS11811</name>
    <name evidence="7" type="ORF">UJA718_LOCUS13585</name>
</gene>
<keyword evidence="11" id="KW-1185">Reference proteome</keyword>
<dbReference type="OrthoDB" id="9977570at2759"/>
<dbReference type="InterPro" id="IPR051044">
    <property type="entry name" value="MAG_DAG_Lipase"/>
</dbReference>
<evidence type="ECO:0000313" key="6">
    <source>
        <dbReference type="EMBL" id="CAF4286874.1"/>
    </source>
</evidence>
<dbReference type="AlphaFoldDB" id="A0A817T4J9"/>
<dbReference type="Proteomes" id="UP000663848">
    <property type="component" value="Unassembled WGS sequence"/>
</dbReference>
<evidence type="ECO:0000313" key="2">
    <source>
        <dbReference type="EMBL" id="CAF3311783.1"/>
    </source>
</evidence>
<dbReference type="InterPro" id="IPR029058">
    <property type="entry name" value="AB_hydrolase_fold"/>
</dbReference>
<dbReference type="Proteomes" id="UP000663862">
    <property type="component" value="Unassembled WGS sequence"/>
</dbReference>
<comment type="caution">
    <text evidence="2">The sequence shown here is derived from an EMBL/GenBank/DDBJ whole genome shotgun (WGS) entry which is preliminary data.</text>
</comment>
<name>A0A817T4J9_9BILA</name>
<accession>A0A817T4J9</accession>
<dbReference type="EMBL" id="CAJOBQ010000578">
    <property type="protein sequence ID" value="CAF4384339.1"/>
    <property type="molecule type" value="Genomic_DNA"/>
</dbReference>
<evidence type="ECO:0000313" key="8">
    <source>
        <dbReference type="EMBL" id="CAF4384339.1"/>
    </source>
</evidence>
<dbReference type="EMBL" id="CAJOBR010006144">
    <property type="protein sequence ID" value="CAF4837796.1"/>
    <property type="molecule type" value="Genomic_DNA"/>
</dbReference>
<evidence type="ECO:0000259" key="1">
    <source>
        <dbReference type="Pfam" id="PF12146"/>
    </source>
</evidence>
<dbReference type="InterPro" id="IPR022742">
    <property type="entry name" value="Hydrolase_4"/>
</dbReference>
<feature type="domain" description="Serine aminopeptidase S33" evidence="1">
    <location>
        <begin position="45"/>
        <end position="298"/>
    </location>
</feature>